<accession>A0A9P0A6B1</accession>
<protein>
    <submittedName>
        <fullName evidence="1">Uncharacterized protein</fullName>
    </submittedName>
</protein>
<name>A0A9P0A6B1_BEMTA</name>
<gene>
    <name evidence="1" type="ORF">BEMITA_LOCUS4452</name>
</gene>
<keyword evidence="2" id="KW-1185">Reference proteome</keyword>
<dbReference type="EMBL" id="OU963863">
    <property type="protein sequence ID" value="CAH0385200.1"/>
    <property type="molecule type" value="Genomic_DNA"/>
</dbReference>
<reference evidence="1" key="1">
    <citation type="submission" date="2021-12" db="EMBL/GenBank/DDBJ databases">
        <authorList>
            <person name="King R."/>
        </authorList>
    </citation>
    <scope>NUCLEOTIDE SEQUENCE</scope>
</reference>
<proteinExistence type="predicted"/>
<dbReference type="AlphaFoldDB" id="A0A9P0A6B1"/>
<organism evidence="1 2">
    <name type="scientific">Bemisia tabaci</name>
    <name type="common">Sweetpotato whitefly</name>
    <name type="synonym">Aleurodes tabaci</name>
    <dbReference type="NCBI Taxonomy" id="7038"/>
    <lineage>
        <taxon>Eukaryota</taxon>
        <taxon>Metazoa</taxon>
        <taxon>Ecdysozoa</taxon>
        <taxon>Arthropoda</taxon>
        <taxon>Hexapoda</taxon>
        <taxon>Insecta</taxon>
        <taxon>Pterygota</taxon>
        <taxon>Neoptera</taxon>
        <taxon>Paraneoptera</taxon>
        <taxon>Hemiptera</taxon>
        <taxon>Sternorrhyncha</taxon>
        <taxon>Aleyrodoidea</taxon>
        <taxon>Aleyrodidae</taxon>
        <taxon>Aleyrodinae</taxon>
        <taxon>Bemisia</taxon>
    </lineage>
</organism>
<evidence type="ECO:0000313" key="2">
    <source>
        <dbReference type="Proteomes" id="UP001152759"/>
    </source>
</evidence>
<evidence type="ECO:0000313" key="1">
    <source>
        <dbReference type="EMBL" id="CAH0385200.1"/>
    </source>
</evidence>
<dbReference type="Proteomes" id="UP001152759">
    <property type="component" value="Chromosome 2"/>
</dbReference>
<sequence length="110" mass="13043">MSFSFRDKPRLSDRLRGKSGDEIFDELQKALDENKKEREKRRNMFFESTPNWETSRVPRADAFFSQYLLHSSQIEFIHAVCLPIALLAYPPHDLFIHLEDVFKANVLRRS</sequence>